<sequence length="76" mass="9174">MIRDEINGEERTFHWRSKYPMSTYLIAFATSEYITFSDWYRKVSNPSDSIEIKYYVWREDSSKAVLAFRNVVDMMT</sequence>
<feature type="non-terminal residue" evidence="1">
    <location>
        <position position="76"/>
    </location>
</feature>
<accession>A0A916LKV1</accession>
<name>A0A916LKV1_KRYT1</name>
<evidence type="ECO:0000313" key="2">
    <source>
        <dbReference type="Proteomes" id="UP000243105"/>
    </source>
</evidence>
<organism evidence="1 2">
    <name type="scientific">Kryptobacter tengchongensis</name>
    <dbReference type="NCBI Taxonomy" id="1643429"/>
    <lineage>
        <taxon>Bacteria</taxon>
        <taxon>Pseudomonadati</taxon>
        <taxon>Candidatus Kryptoniota</taxon>
        <taxon>Candidatus Kryptobacter</taxon>
    </lineage>
</organism>
<evidence type="ECO:0000313" key="1">
    <source>
        <dbReference type="EMBL" id="CUT05749.1"/>
    </source>
</evidence>
<protein>
    <submittedName>
        <fullName evidence="1">Uncharacterized protein</fullName>
    </submittedName>
</protein>
<dbReference type="EMBL" id="CZVV01000185">
    <property type="protein sequence ID" value="CUT05749.1"/>
    <property type="molecule type" value="Genomic_DNA"/>
</dbReference>
<dbReference type="Proteomes" id="UP000243105">
    <property type="component" value="Unassembled WGS sequence"/>
</dbReference>
<reference evidence="1 2" key="1">
    <citation type="submission" date="2015-11" db="EMBL/GenBank/DDBJ databases">
        <authorList>
            <person name="Varghese N."/>
        </authorList>
    </citation>
    <scope>NUCLEOTIDE SEQUENCE [LARGE SCALE GENOMIC DNA]</scope>
    <source>
        <strain evidence="1 2">JGI-25</strain>
    </source>
</reference>
<proteinExistence type="predicted"/>
<comment type="caution">
    <text evidence="1">The sequence shown here is derived from an EMBL/GenBank/DDBJ whole genome shotgun (WGS) entry which is preliminary data.</text>
</comment>
<gene>
    <name evidence="1" type="ORF">JGI25_01643</name>
</gene>
<dbReference type="AlphaFoldDB" id="A0A916LKV1"/>